<accession>A0A4V2JUA1</accession>
<sequence length="109" mass="12995">MKYVNITISILLRKVIDYVHYICGIMKRLTSYIFQDQNIKIEKKSNIKKNDKFTMNRISFFIRKLFSELLTAFNFDSEKVKIYRIINILSYCSVNTKTVGEYLNGLFFP</sequence>
<evidence type="ECO:0000313" key="2">
    <source>
        <dbReference type="Proteomes" id="UP000291404"/>
    </source>
</evidence>
<organism evidence="1 2">
    <name type="scientific">Hamiltosporidium magnivora</name>
    <dbReference type="NCBI Taxonomy" id="148818"/>
    <lineage>
        <taxon>Eukaryota</taxon>
        <taxon>Fungi</taxon>
        <taxon>Fungi incertae sedis</taxon>
        <taxon>Microsporidia</taxon>
        <taxon>Dubosqiidae</taxon>
        <taxon>Hamiltosporidium</taxon>
    </lineage>
</organism>
<dbReference type="Proteomes" id="UP000291404">
    <property type="component" value="Unassembled WGS sequence"/>
</dbReference>
<proteinExistence type="predicted"/>
<dbReference type="VEuPathDB" id="MicrosporidiaDB:CWI39_0312p0040"/>
<dbReference type="AlphaFoldDB" id="A0A4V2JUA1"/>
<dbReference type="VEuPathDB" id="MicrosporidiaDB:CWI36_1984p0010"/>
<gene>
    <name evidence="1" type="ORF">CWI36_1984p0010</name>
</gene>
<name>A0A4V2JUA1_9MICR</name>
<protein>
    <submittedName>
        <fullName evidence="1">Uncharacterized protein</fullName>
    </submittedName>
</protein>
<dbReference type="EMBL" id="PITI01001984">
    <property type="protein sequence ID" value="TBT99421.1"/>
    <property type="molecule type" value="Genomic_DNA"/>
</dbReference>
<evidence type="ECO:0000313" key="1">
    <source>
        <dbReference type="EMBL" id="TBT99421.1"/>
    </source>
</evidence>
<reference evidence="1 2" key="1">
    <citation type="submission" date="2017-12" db="EMBL/GenBank/DDBJ databases">
        <authorList>
            <person name="Pombert J.-F."/>
            <person name="Haag K.L."/>
            <person name="Ebert D."/>
        </authorList>
    </citation>
    <scope>NUCLEOTIDE SEQUENCE [LARGE SCALE GENOMIC DNA]</scope>
    <source>
        <strain evidence="1">BE-OM-2</strain>
    </source>
</reference>
<keyword evidence="2" id="KW-1185">Reference proteome</keyword>
<comment type="caution">
    <text evidence="1">The sequence shown here is derived from an EMBL/GenBank/DDBJ whole genome shotgun (WGS) entry which is preliminary data.</text>
</comment>